<keyword evidence="1" id="KW-0677">Repeat</keyword>
<dbReference type="EMBL" id="JADIKM010000001">
    <property type="protein sequence ID" value="MFK2903000.1"/>
    <property type="molecule type" value="Genomic_DNA"/>
</dbReference>
<comment type="caution">
    <text evidence="3">The sequence shown here is derived from an EMBL/GenBank/DDBJ whole genome shotgun (WGS) entry which is preliminary data.</text>
</comment>
<evidence type="ECO:0008006" key="5">
    <source>
        <dbReference type="Google" id="ProtNLM"/>
    </source>
</evidence>
<organism evidence="3 4">
    <name type="scientific">Dyella ginsengisoli</name>
    <dbReference type="NCBI Taxonomy" id="363848"/>
    <lineage>
        <taxon>Bacteria</taxon>
        <taxon>Pseudomonadati</taxon>
        <taxon>Pseudomonadota</taxon>
        <taxon>Gammaproteobacteria</taxon>
        <taxon>Lysobacterales</taxon>
        <taxon>Rhodanobacteraceae</taxon>
        <taxon>Dyella</taxon>
    </lineage>
</organism>
<evidence type="ECO:0000256" key="2">
    <source>
        <dbReference type="ARBA" id="ARBA00023043"/>
    </source>
</evidence>
<keyword evidence="4" id="KW-1185">Reference proteome</keyword>
<dbReference type="SUPFAM" id="SSF48403">
    <property type="entry name" value="Ankyrin repeat"/>
    <property type="match status" value="1"/>
</dbReference>
<gene>
    <name evidence="3" type="ORF">ISP17_03425</name>
</gene>
<protein>
    <recommendedName>
        <fullName evidence="5">Ankyrin repeat domain-containing protein</fullName>
    </recommendedName>
</protein>
<evidence type="ECO:0000256" key="1">
    <source>
        <dbReference type="ARBA" id="ARBA00022737"/>
    </source>
</evidence>
<evidence type="ECO:0000313" key="4">
    <source>
        <dbReference type="Proteomes" id="UP001620460"/>
    </source>
</evidence>
<dbReference type="RefSeq" id="WP_404630113.1">
    <property type="nucleotide sequence ID" value="NZ_JADIKM010000001.1"/>
</dbReference>
<dbReference type="InterPro" id="IPR036770">
    <property type="entry name" value="Ankyrin_rpt-contain_sf"/>
</dbReference>
<dbReference type="Gene3D" id="1.25.40.20">
    <property type="entry name" value="Ankyrin repeat-containing domain"/>
    <property type="match status" value="1"/>
</dbReference>
<evidence type="ECO:0000313" key="3">
    <source>
        <dbReference type="EMBL" id="MFK2903000.1"/>
    </source>
</evidence>
<name>A0ABW8JPF0_9GAMM</name>
<proteinExistence type="predicted"/>
<keyword evidence="2" id="KW-0040">ANK repeat</keyword>
<dbReference type="InterPro" id="IPR002110">
    <property type="entry name" value="Ankyrin_rpt"/>
</dbReference>
<dbReference type="Pfam" id="PF12796">
    <property type="entry name" value="Ank_2"/>
    <property type="match status" value="1"/>
</dbReference>
<dbReference type="PANTHER" id="PTHR24189">
    <property type="entry name" value="MYOTROPHIN"/>
    <property type="match status" value="1"/>
</dbReference>
<accession>A0ABW8JPF0</accession>
<reference evidence="3 4" key="1">
    <citation type="submission" date="2020-10" db="EMBL/GenBank/DDBJ databases">
        <title>Phylogeny of dyella-like bacteria.</title>
        <authorList>
            <person name="Fu J."/>
        </authorList>
    </citation>
    <scope>NUCLEOTIDE SEQUENCE [LARGE SCALE GENOMIC DNA]</scope>
    <source>
        <strain evidence="3 4">Gsoil3046</strain>
    </source>
</reference>
<sequence length="208" mass="23501">MTIDPNEIYKVYMYDDVESLDQAIRAGADVNADGYDGEYSMLHKVSNVECARLLVKKGLDLNSRGRDNHPSGGAGGFGWESIEIAKLLLDSGADVNFKYRFGPLLFYAKTPEMVRLLIDNGANVNARGYRRMTPLFFSKSVAIAEVLIENGANLDTKDRRRMTADEYRRRGGHTDVADFIYAKREQKILREKLPLAAEEHAKRSRSYI</sequence>
<dbReference type="InterPro" id="IPR050745">
    <property type="entry name" value="Multifunctional_regulatory"/>
</dbReference>
<dbReference type="Proteomes" id="UP001620460">
    <property type="component" value="Unassembled WGS sequence"/>
</dbReference>
<dbReference type="PANTHER" id="PTHR24189:SF50">
    <property type="entry name" value="ANKYRIN REPEAT AND SOCS BOX PROTEIN 2"/>
    <property type="match status" value="1"/>
</dbReference>